<reference evidence="6 7" key="1">
    <citation type="submission" date="2019-11" db="EMBL/GenBank/DDBJ databases">
        <title>The genome sequence of Methylocystis heyeri.</title>
        <authorList>
            <person name="Oshkin I.Y."/>
            <person name="Miroshnikov K."/>
            <person name="Dedysh S.N."/>
        </authorList>
    </citation>
    <scope>NUCLEOTIDE SEQUENCE [LARGE SCALE GENOMIC DNA]</scope>
    <source>
        <strain evidence="6 7">H2</strain>
    </source>
</reference>
<dbReference type="Pfam" id="PF04279">
    <property type="entry name" value="IspA"/>
    <property type="match status" value="1"/>
</dbReference>
<comment type="similarity">
    <text evidence="5">Belongs to the YciB family.</text>
</comment>
<evidence type="ECO:0000256" key="1">
    <source>
        <dbReference type="ARBA" id="ARBA00022475"/>
    </source>
</evidence>
<accession>A0A6B8KBQ6</accession>
<gene>
    <name evidence="5" type="primary">yciB</name>
    <name evidence="6" type="ORF">H2LOC_005285</name>
</gene>
<comment type="subcellular location">
    <subcellularLocation>
        <location evidence="5">Cell inner membrane</location>
        <topology evidence="5">Multi-pass membrane protein</topology>
    </subcellularLocation>
</comment>
<proteinExistence type="inferred from homology"/>
<dbReference type="RefSeq" id="WP_136495433.1">
    <property type="nucleotide sequence ID" value="NZ_CP046052.1"/>
</dbReference>
<feature type="transmembrane region" description="Helical" evidence="5">
    <location>
        <begin position="172"/>
        <end position="193"/>
    </location>
</feature>
<dbReference type="HAMAP" id="MF_00189">
    <property type="entry name" value="YciB"/>
    <property type="match status" value="1"/>
</dbReference>
<keyword evidence="5" id="KW-0997">Cell inner membrane</keyword>
<dbReference type="OrthoDB" id="9788219at2"/>
<name>A0A6B8KBQ6_9HYPH</name>
<dbReference type="AlphaFoldDB" id="A0A6B8KBQ6"/>
<dbReference type="KEGG" id="mhey:H2LOC_005285"/>
<evidence type="ECO:0000256" key="3">
    <source>
        <dbReference type="ARBA" id="ARBA00022989"/>
    </source>
</evidence>
<feature type="transmembrane region" description="Helical" evidence="5">
    <location>
        <begin position="44"/>
        <end position="67"/>
    </location>
</feature>
<dbReference type="GO" id="GO:0005886">
    <property type="term" value="C:plasma membrane"/>
    <property type="evidence" value="ECO:0007669"/>
    <property type="project" value="UniProtKB-SubCell"/>
</dbReference>
<sequence>MTEQTALEKNAGPDGGDRKRLSPGLKMALELGPLAVFFIANQKFGIFAATAALMVGVLLTLAVSWVVTRRLPVMPVVTAILVLIFGALTFVLQDETFIKLKVTILYLLFGGALIGALWFDKLLLPIVFDAAFHLDEAGWRKLTWRWGFFFFFLAGLNEVLRRVLTTDAWVNFKVFGILPLTFLFVLTQMPLVFRHEIKPEEDNAEAHF</sequence>
<keyword evidence="2 5" id="KW-0812">Transmembrane</keyword>
<dbReference type="NCBIfam" id="NF001323">
    <property type="entry name" value="PRK00259.1-1"/>
    <property type="match status" value="1"/>
</dbReference>
<evidence type="ECO:0000313" key="6">
    <source>
        <dbReference type="EMBL" id="QGM45149.1"/>
    </source>
</evidence>
<keyword evidence="7" id="KW-1185">Reference proteome</keyword>
<protein>
    <recommendedName>
        <fullName evidence="5">Inner membrane-spanning protein YciB</fullName>
    </recommendedName>
</protein>
<dbReference type="EMBL" id="CP046052">
    <property type="protein sequence ID" value="QGM45149.1"/>
    <property type="molecule type" value="Genomic_DNA"/>
</dbReference>
<keyword evidence="3 5" id="KW-1133">Transmembrane helix</keyword>
<keyword evidence="4 5" id="KW-0472">Membrane</keyword>
<keyword evidence="1 5" id="KW-1003">Cell membrane</keyword>
<dbReference type="InterPro" id="IPR006008">
    <property type="entry name" value="YciB"/>
</dbReference>
<evidence type="ECO:0000313" key="7">
    <source>
        <dbReference type="Proteomes" id="UP000309061"/>
    </source>
</evidence>
<dbReference type="PANTHER" id="PTHR36917:SF1">
    <property type="entry name" value="INNER MEMBRANE-SPANNING PROTEIN YCIB"/>
    <property type="match status" value="1"/>
</dbReference>
<evidence type="ECO:0000256" key="4">
    <source>
        <dbReference type="ARBA" id="ARBA00023136"/>
    </source>
</evidence>
<evidence type="ECO:0000256" key="2">
    <source>
        <dbReference type="ARBA" id="ARBA00022692"/>
    </source>
</evidence>
<evidence type="ECO:0000256" key="5">
    <source>
        <dbReference type="HAMAP-Rule" id="MF_00189"/>
    </source>
</evidence>
<dbReference type="PANTHER" id="PTHR36917">
    <property type="entry name" value="INTRACELLULAR SEPTATION PROTEIN A-RELATED"/>
    <property type="match status" value="1"/>
</dbReference>
<feature type="transmembrane region" description="Helical" evidence="5">
    <location>
        <begin position="73"/>
        <end position="92"/>
    </location>
</feature>
<feature type="transmembrane region" description="Helical" evidence="5">
    <location>
        <begin position="104"/>
        <end position="124"/>
    </location>
</feature>
<feature type="transmembrane region" description="Helical" evidence="5">
    <location>
        <begin position="144"/>
        <end position="160"/>
    </location>
</feature>
<comment type="function">
    <text evidence="5">Plays a role in cell envelope biogenesis, maintenance of cell envelope integrity and membrane homeostasis.</text>
</comment>
<dbReference type="Proteomes" id="UP000309061">
    <property type="component" value="Chromosome"/>
</dbReference>
<dbReference type="NCBIfam" id="TIGR00997">
    <property type="entry name" value="ispZ"/>
    <property type="match status" value="1"/>
</dbReference>
<organism evidence="6 7">
    <name type="scientific">Methylocystis heyeri</name>
    <dbReference type="NCBI Taxonomy" id="391905"/>
    <lineage>
        <taxon>Bacteria</taxon>
        <taxon>Pseudomonadati</taxon>
        <taxon>Pseudomonadota</taxon>
        <taxon>Alphaproteobacteria</taxon>
        <taxon>Hyphomicrobiales</taxon>
        <taxon>Methylocystaceae</taxon>
        <taxon>Methylocystis</taxon>
    </lineage>
</organism>